<dbReference type="InterPro" id="IPR050090">
    <property type="entry name" value="Tyrosine_recombinase_XerCD"/>
</dbReference>
<organism evidence="5 6">
    <name type="scientific">Duganella guangzhouensis</name>
    <dbReference type="NCBI Taxonomy" id="2666084"/>
    <lineage>
        <taxon>Bacteria</taxon>
        <taxon>Pseudomonadati</taxon>
        <taxon>Pseudomonadota</taxon>
        <taxon>Betaproteobacteria</taxon>
        <taxon>Burkholderiales</taxon>
        <taxon>Oxalobacteraceae</taxon>
        <taxon>Telluria group</taxon>
        <taxon>Duganella</taxon>
    </lineage>
</organism>
<dbReference type="InterPro" id="IPR013762">
    <property type="entry name" value="Integrase-like_cat_sf"/>
</dbReference>
<dbReference type="Pfam" id="PF00589">
    <property type="entry name" value="Phage_integrase"/>
    <property type="match status" value="1"/>
</dbReference>
<dbReference type="SUPFAM" id="SSF56349">
    <property type="entry name" value="DNA breaking-rejoining enzymes"/>
    <property type="match status" value="1"/>
</dbReference>
<name>A0A6I2KSG8_9BURK</name>
<evidence type="ECO:0000256" key="1">
    <source>
        <dbReference type="ARBA" id="ARBA00022908"/>
    </source>
</evidence>
<dbReference type="GO" id="GO:0006310">
    <property type="term" value="P:DNA recombination"/>
    <property type="evidence" value="ECO:0007669"/>
    <property type="project" value="UniProtKB-KW"/>
</dbReference>
<dbReference type="InterPro" id="IPR011010">
    <property type="entry name" value="DNA_brk_join_enz"/>
</dbReference>
<dbReference type="PROSITE" id="PS51898">
    <property type="entry name" value="TYR_RECOMBINASE"/>
    <property type="match status" value="1"/>
</dbReference>
<dbReference type="GO" id="GO:0015074">
    <property type="term" value="P:DNA integration"/>
    <property type="evidence" value="ECO:0007669"/>
    <property type="project" value="UniProtKB-KW"/>
</dbReference>
<dbReference type="PANTHER" id="PTHR30349:SF64">
    <property type="entry name" value="PROPHAGE INTEGRASE INTD-RELATED"/>
    <property type="match status" value="1"/>
</dbReference>
<gene>
    <name evidence="5" type="ORF">GJ699_00135</name>
</gene>
<evidence type="ECO:0000313" key="6">
    <source>
        <dbReference type="Proteomes" id="UP000433309"/>
    </source>
</evidence>
<keyword evidence="2" id="KW-0233">DNA recombination</keyword>
<protein>
    <submittedName>
        <fullName evidence="5">Tyrosine-type recombinase/integrase</fullName>
    </submittedName>
</protein>
<comment type="caution">
    <text evidence="5">The sequence shown here is derived from an EMBL/GenBank/DDBJ whole genome shotgun (WGS) entry which is preliminary data.</text>
</comment>
<evidence type="ECO:0000313" key="5">
    <source>
        <dbReference type="EMBL" id="MRW88391.1"/>
    </source>
</evidence>
<dbReference type="GO" id="GO:0003677">
    <property type="term" value="F:DNA binding"/>
    <property type="evidence" value="ECO:0007669"/>
    <property type="project" value="InterPro"/>
</dbReference>
<dbReference type="PANTHER" id="PTHR30349">
    <property type="entry name" value="PHAGE INTEGRASE-RELATED"/>
    <property type="match status" value="1"/>
</dbReference>
<proteinExistence type="predicted"/>
<keyword evidence="3" id="KW-0175">Coiled coil</keyword>
<dbReference type="EMBL" id="WKJK01000001">
    <property type="protein sequence ID" value="MRW88391.1"/>
    <property type="molecule type" value="Genomic_DNA"/>
</dbReference>
<evidence type="ECO:0000256" key="2">
    <source>
        <dbReference type="ARBA" id="ARBA00023172"/>
    </source>
</evidence>
<evidence type="ECO:0000259" key="4">
    <source>
        <dbReference type="PROSITE" id="PS51898"/>
    </source>
</evidence>
<keyword evidence="6" id="KW-1185">Reference proteome</keyword>
<accession>A0A6I2KSG8</accession>
<dbReference type="CDD" id="cd00397">
    <property type="entry name" value="DNA_BRE_C"/>
    <property type="match status" value="1"/>
</dbReference>
<sequence>MLNNILLRPRKVNGVKTWILIGSNGREIHEFSIFAKTMQDKINTMDSYCRAAAFFIDYVIEAVHCLNLSSDDFQLSHFVLDEIIESYRDYIVHGKSSENHISMLVAFKKPPQKYSAASINLMIAARNRFLQVSEKIRKEMEQLSALGLIEADVDPLPLNFGTVQREEIDPFQKRAIARNSVIAAVVKGGAKLIRKSPRRSIPISGHKQSRAFPIDKIVPFILEQKTYRDKALYSFIGATACRISEAMQILIRDFNLSKREARFIDPNKRINSSCYRGLNAKERQKLVWKGRTDETAFFLEPFGTMFFEYAELYVRHEYIPNDQHEFFFQTKSGTPLFLDSSGTRQKNFHKSRRAIGLNDDIDGAHCIRHGVATYLINHCPRADGGVGLSLADVAYYLGHSNPKTTMGYIERDKEFNKQKIEYANSKIFNGSVAKDFNQLKIEFHESELKKLRNKVEENRNEQLYHK</sequence>
<dbReference type="AlphaFoldDB" id="A0A6I2KSG8"/>
<dbReference type="Proteomes" id="UP000433309">
    <property type="component" value="Unassembled WGS sequence"/>
</dbReference>
<dbReference type="InterPro" id="IPR002104">
    <property type="entry name" value="Integrase_catalytic"/>
</dbReference>
<dbReference type="RefSeq" id="WP_154371931.1">
    <property type="nucleotide sequence ID" value="NZ_WKJK01000001.1"/>
</dbReference>
<keyword evidence="1" id="KW-0229">DNA integration</keyword>
<feature type="coiled-coil region" evidence="3">
    <location>
        <begin position="434"/>
        <end position="461"/>
    </location>
</feature>
<feature type="domain" description="Tyr recombinase" evidence="4">
    <location>
        <begin position="207"/>
        <end position="421"/>
    </location>
</feature>
<dbReference type="Gene3D" id="1.10.443.10">
    <property type="entry name" value="Intergrase catalytic core"/>
    <property type="match status" value="1"/>
</dbReference>
<evidence type="ECO:0000256" key="3">
    <source>
        <dbReference type="SAM" id="Coils"/>
    </source>
</evidence>
<reference evidence="5 6" key="1">
    <citation type="submission" date="2019-11" db="EMBL/GenBank/DDBJ databases">
        <title>Novel species isolated from a subtropical stream in China.</title>
        <authorList>
            <person name="Lu H."/>
        </authorList>
    </citation>
    <scope>NUCLEOTIDE SEQUENCE [LARGE SCALE GENOMIC DNA]</scope>
    <source>
        <strain evidence="5 6">FT80W</strain>
    </source>
</reference>